<proteinExistence type="predicted"/>
<keyword evidence="1" id="KW-1133">Transmembrane helix</keyword>
<feature type="transmembrane region" description="Helical" evidence="1">
    <location>
        <begin position="408"/>
        <end position="428"/>
    </location>
</feature>
<dbReference type="KEGG" id="kal:KALB_8716"/>
<dbReference type="STRING" id="1449976.KALB_8716"/>
<dbReference type="AlphaFoldDB" id="W5WMI6"/>
<keyword evidence="1" id="KW-0472">Membrane</keyword>
<dbReference type="eggNOG" id="ENOG5033TB5">
    <property type="taxonomic scope" value="Bacteria"/>
</dbReference>
<protein>
    <submittedName>
        <fullName evidence="2">Uncharacterized protein</fullName>
    </submittedName>
</protein>
<organism evidence="2 3">
    <name type="scientific">Kutzneria albida DSM 43870</name>
    <dbReference type="NCBI Taxonomy" id="1449976"/>
    <lineage>
        <taxon>Bacteria</taxon>
        <taxon>Bacillati</taxon>
        <taxon>Actinomycetota</taxon>
        <taxon>Actinomycetes</taxon>
        <taxon>Pseudonocardiales</taxon>
        <taxon>Pseudonocardiaceae</taxon>
        <taxon>Kutzneria</taxon>
    </lineage>
</organism>
<dbReference type="Pfam" id="PF19814">
    <property type="entry name" value="DUF6297"/>
    <property type="match status" value="1"/>
</dbReference>
<reference evidence="2 3" key="1">
    <citation type="journal article" date="2014" name="BMC Genomics">
        <title>Complete genome sequence of producer of the glycopeptide antibiotic Aculeximycin Kutzneria albida DSM 43870T, a representative of minor genus of Pseudonocardiaceae.</title>
        <authorList>
            <person name="Rebets Y."/>
            <person name="Tokovenko B."/>
            <person name="Lushchyk I."/>
            <person name="Ruckert C."/>
            <person name="Zaburannyi N."/>
            <person name="Bechthold A."/>
            <person name="Kalinowski J."/>
            <person name="Luzhetskyy A."/>
        </authorList>
    </citation>
    <scope>NUCLEOTIDE SEQUENCE [LARGE SCALE GENOMIC DNA]</scope>
    <source>
        <strain evidence="2">DSM 43870</strain>
    </source>
</reference>
<name>W5WMI6_9PSEU</name>
<feature type="transmembrane region" description="Helical" evidence="1">
    <location>
        <begin position="319"/>
        <end position="337"/>
    </location>
</feature>
<dbReference type="OrthoDB" id="3604169at2"/>
<feature type="transmembrane region" description="Helical" evidence="1">
    <location>
        <begin position="178"/>
        <end position="198"/>
    </location>
</feature>
<evidence type="ECO:0000313" key="3">
    <source>
        <dbReference type="Proteomes" id="UP000019225"/>
    </source>
</evidence>
<keyword evidence="3" id="KW-1185">Reference proteome</keyword>
<feature type="transmembrane region" description="Helical" evidence="1">
    <location>
        <begin position="98"/>
        <end position="116"/>
    </location>
</feature>
<dbReference type="EMBL" id="CP007155">
    <property type="protein sequence ID" value="AHI02073.1"/>
    <property type="molecule type" value="Genomic_DNA"/>
</dbReference>
<dbReference type="InterPro" id="IPR046264">
    <property type="entry name" value="DUF6297"/>
</dbReference>
<accession>W5WMI6</accession>
<evidence type="ECO:0000313" key="2">
    <source>
        <dbReference type="EMBL" id="AHI02073.1"/>
    </source>
</evidence>
<keyword evidence="1" id="KW-0812">Transmembrane</keyword>
<feature type="transmembrane region" description="Helical" evidence="1">
    <location>
        <begin position="12"/>
        <end position="30"/>
    </location>
</feature>
<feature type="transmembrane region" description="Helical" evidence="1">
    <location>
        <begin position="376"/>
        <end position="396"/>
    </location>
</feature>
<feature type="transmembrane region" description="Helical" evidence="1">
    <location>
        <begin position="42"/>
        <end position="61"/>
    </location>
</feature>
<dbReference type="HOGENOM" id="CLU_650381_0_0_11"/>
<sequence>MKTLLRNVILGEWLVGYLMVIGLLCTPFFQTDSWRHTVLGSLPAQPTAGVAVLCLALALSWRSLLRRDFVWLGPARLTWDDFGTGRVRTMNRRLLGGWALRLLVVAYVTAVTAQVHGWRPEFVPVGCALLAVTAALTLLAARRAAPAPVRWAEQAVPLLFAAAPLAVLPAWWGLTAAVTLAALVLVFVPGRSAAASAGRVDLLEGWNSRVLRQVSVAFMDVMALLPPGRPLPFPRSLSGRFVVLRFVLLGVLSRARYLTLTGLLALAVVMLPHVLPATGAVWWLGLGAFFATIPYAAALSELSRVPGLRRWLGCTDMELRVTAVCVLLVITIAWWAVTGFAFGWTLSGLLVSALAAAAVVRTVTKPMLDFDKLGEVAVPGMTVAPVGLIAQLATGLDVLVGGAAVLQFLPMSAITVLAVAGLFGFAVWRRPHE</sequence>
<feature type="transmembrane region" description="Helical" evidence="1">
    <location>
        <begin position="343"/>
        <end position="364"/>
    </location>
</feature>
<feature type="transmembrane region" description="Helical" evidence="1">
    <location>
        <begin position="257"/>
        <end position="275"/>
    </location>
</feature>
<evidence type="ECO:0000256" key="1">
    <source>
        <dbReference type="SAM" id="Phobius"/>
    </source>
</evidence>
<feature type="transmembrane region" description="Helical" evidence="1">
    <location>
        <begin position="281"/>
        <end position="298"/>
    </location>
</feature>
<dbReference type="Proteomes" id="UP000019225">
    <property type="component" value="Chromosome"/>
</dbReference>
<gene>
    <name evidence="2" type="ORF">KALB_8716</name>
</gene>
<dbReference type="RefSeq" id="WP_025361850.1">
    <property type="nucleotide sequence ID" value="NZ_CP007155.1"/>
</dbReference>